<evidence type="ECO:0000256" key="4">
    <source>
        <dbReference type="ARBA" id="ARBA00022519"/>
    </source>
</evidence>
<evidence type="ECO:0000313" key="11">
    <source>
        <dbReference type="EMBL" id="MEK8028330.1"/>
    </source>
</evidence>
<dbReference type="EMBL" id="JBBUTF010000022">
    <property type="protein sequence ID" value="MEK8028330.1"/>
    <property type="molecule type" value="Genomic_DNA"/>
</dbReference>
<evidence type="ECO:0000259" key="10">
    <source>
        <dbReference type="Pfam" id="PF04290"/>
    </source>
</evidence>
<evidence type="ECO:0000256" key="7">
    <source>
        <dbReference type="ARBA" id="ARBA00023136"/>
    </source>
</evidence>
<evidence type="ECO:0000256" key="8">
    <source>
        <dbReference type="ARBA" id="ARBA00038436"/>
    </source>
</evidence>
<feature type="transmembrane region" description="Helical" evidence="9">
    <location>
        <begin position="12"/>
        <end position="36"/>
    </location>
</feature>
<evidence type="ECO:0000313" key="12">
    <source>
        <dbReference type="Proteomes" id="UP001368500"/>
    </source>
</evidence>
<dbReference type="PANTHER" id="PTHR35011:SF2">
    <property type="entry name" value="2,3-DIKETO-L-GULONATE TRAP TRANSPORTER SMALL PERMEASE PROTEIN YIAM"/>
    <property type="match status" value="1"/>
</dbReference>
<dbReference type="Proteomes" id="UP001368500">
    <property type="component" value="Unassembled WGS sequence"/>
</dbReference>
<accession>A0ABU9BEH6</accession>
<keyword evidence="5 9" id="KW-0812">Transmembrane</keyword>
<dbReference type="InterPro" id="IPR007387">
    <property type="entry name" value="TRAP_DctQ"/>
</dbReference>
<evidence type="ECO:0000256" key="6">
    <source>
        <dbReference type="ARBA" id="ARBA00022989"/>
    </source>
</evidence>
<evidence type="ECO:0000256" key="3">
    <source>
        <dbReference type="ARBA" id="ARBA00022475"/>
    </source>
</evidence>
<proteinExistence type="inferred from homology"/>
<comment type="subunit">
    <text evidence="9">The complex comprises the extracytoplasmic solute receptor protein and the two transmembrane proteins.</text>
</comment>
<feature type="transmembrane region" description="Helical" evidence="9">
    <location>
        <begin position="87"/>
        <end position="108"/>
    </location>
</feature>
<dbReference type="InterPro" id="IPR055348">
    <property type="entry name" value="DctQ"/>
</dbReference>
<keyword evidence="6 9" id="KW-1133">Transmembrane helix</keyword>
<keyword evidence="12" id="KW-1185">Reference proteome</keyword>
<protein>
    <recommendedName>
        <fullName evidence="9">TRAP transporter small permease protein</fullName>
    </recommendedName>
</protein>
<keyword evidence="2 9" id="KW-0813">Transport</keyword>
<dbReference type="RefSeq" id="WP_341376115.1">
    <property type="nucleotide sequence ID" value="NZ_JBBUTF010000022.1"/>
</dbReference>
<evidence type="ECO:0000256" key="1">
    <source>
        <dbReference type="ARBA" id="ARBA00004429"/>
    </source>
</evidence>
<comment type="subcellular location">
    <subcellularLocation>
        <location evidence="1 9">Cell inner membrane</location>
        <topology evidence="1 9">Multi-pass membrane protein</topology>
    </subcellularLocation>
</comment>
<gene>
    <name evidence="11" type="ORF">AACH11_20410</name>
</gene>
<feature type="transmembrane region" description="Helical" evidence="9">
    <location>
        <begin position="48"/>
        <end position="66"/>
    </location>
</feature>
<comment type="function">
    <text evidence="9">Part of the tripartite ATP-independent periplasmic (TRAP) transport system.</text>
</comment>
<sequence length="187" mass="20833">MIDRLLRAWCRLTENLMALLMLAMVVLVFGNVVMRYAFDGGITISEELSRWFFVWMTFLGAAVGIYERAHLGTDMLLSRLKPGGRRALVTLSLLMMVGVTAVMLKGAWAQMQINLDVEAPVTGASMAWVYGAGVLFAAIALLLLVRELLLTVTGRISDAEIGQMRESEDLAQVDELHLDRSETFRKH</sequence>
<evidence type="ECO:0000256" key="2">
    <source>
        <dbReference type="ARBA" id="ARBA00022448"/>
    </source>
</evidence>
<comment type="caution">
    <text evidence="11">The sequence shown here is derived from an EMBL/GenBank/DDBJ whole genome shotgun (WGS) entry which is preliminary data.</text>
</comment>
<feature type="transmembrane region" description="Helical" evidence="9">
    <location>
        <begin position="128"/>
        <end position="145"/>
    </location>
</feature>
<name>A0ABU9BEH6_9BURK</name>
<dbReference type="Pfam" id="PF04290">
    <property type="entry name" value="DctQ"/>
    <property type="match status" value="1"/>
</dbReference>
<keyword evidence="7 9" id="KW-0472">Membrane</keyword>
<keyword evidence="3" id="KW-1003">Cell membrane</keyword>
<evidence type="ECO:0000256" key="5">
    <source>
        <dbReference type="ARBA" id="ARBA00022692"/>
    </source>
</evidence>
<dbReference type="PANTHER" id="PTHR35011">
    <property type="entry name" value="2,3-DIKETO-L-GULONATE TRAP TRANSPORTER SMALL PERMEASE PROTEIN YIAM"/>
    <property type="match status" value="1"/>
</dbReference>
<reference evidence="11 12" key="1">
    <citation type="submission" date="2024-04" db="EMBL/GenBank/DDBJ databases">
        <title>Novel species of the genus Ideonella isolated from streams.</title>
        <authorList>
            <person name="Lu H."/>
        </authorList>
    </citation>
    <scope>NUCLEOTIDE SEQUENCE [LARGE SCALE GENOMIC DNA]</scope>
    <source>
        <strain evidence="11 12">BYS139W</strain>
    </source>
</reference>
<feature type="domain" description="Tripartite ATP-independent periplasmic transporters DctQ component" evidence="10">
    <location>
        <begin position="24"/>
        <end position="151"/>
    </location>
</feature>
<keyword evidence="4 9" id="KW-0997">Cell inner membrane</keyword>
<comment type="similarity">
    <text evidence="8 9">Belongs to the TRAP transporter small permease family.</text>
</comment>
<evidence type="ECO:0000256" key="9">
    <source>
        <dbReference type="RuleBase" id="RU369079"/>
    </source>
</evidence>
<organism evidence="11 12">
    <name type="scientific">Pseudaquabacterium rugosum</name>
    <dbReference type="NCBI Taxonomy" id="2984194"/>
    <lineage>
        <taxon>Bacteria</taxon>
        <taxon>Pseudomonadati</taxon>
        <taxon>Pseudomonadota</taxon>
        <taxon>Betaproteobacteria</taxon>
        <taxon>Burkholderiales</taxon>
        <taxon>Sphaerotilaceae</taxon>
        <taxon>Pseudaquabacterium</taxon>
    </lineage>
</organism>